<evidence type="ECO:0000313" key="3">
    <source>
        <dbReference type="EMBL" id="KWA80343.1"/>
    </source>
</evidence>
<dbReference type="Proteomes" id="UP000060630">
    <property type="component" value="Unassembled WGS sequence"/>
</dbReference>
<organism evidence="3 4">
    <name type="scientific">Burkholderia ubonensis</name>
    <dbReference type="NCBI Taxonomy" id="101571"/>
    <lineage>
        <taxon>Bacteria</taxon>
        <taxon>Pseudomonadati</taxon>
        <taxon>Pseudomonadota</taxon>
        <taxon>Betaproteobacteria</taxon>
        <taxon>Burkholderiales</taxon>
        <taxon>Burkholderiaceae</taxon>
        <taxon>Burkholderia</taxon>
        <taxon>Burkholderia cepacia complex</taxon>
    </lineage>
</organism>
<proteinExistence type="predicted"/>
<reference evidence="3 4" key="1">
    <citation type="submission" date="2015-11" db="EMBL/GenBank/DDBJ databases">
        <title>Expanding the genomic diversity of Burkholderia species for the development of highly accurate diagnostics.</title>
        <authorList>
            <person name="Sahl J."/>
            <person name="Keim P."/>
            <person name="Wagner D."/>
        </authorList>
    </citation>
    <scope>NUCLEOTIDE SEQUENCE [LARGE SCALE GENOMIC DNA]</scope>
    <source>
        <strain evidence="3 4">MSMB2087WGS</strain>
    </source>
</reference>
<evidence type="ECO:0000256" key="1">
    <source>
        <dbReference type="SAM" id="MobiDB-lite"/>
    </source>
</evidence>
<sequence length="66" mass="7130">MHAPAKFLLDLPEFRPHAIAPALPLKLEGTTTCPPADEDETQKDEGLRSTKTVALSSARSIAAKFQ</sequence>
<protein>
    <submittedName>
        <fullName evidence="3">Uncharacterized protein</fullName>
    </submittedName>
</protein>
<accession>A0A106Q5X2</accession>
<feature type="region of interest" description="Disordered" evidence="1">
    <location>
        <begin position="29"/>
        <end position="51"/>
    </location>
</feature>
<gene>
    <name evidence="2" type="ORF">WL29_01330</name>
    <name evidence="3" type="ORF">WL29_29985</name>
</gene>
<comment type="caution">
    <text evidence="3">The sequence shown here is derived from an EMBL/GenBank/DDBJ whole genome shotgun (WGS) entry which is preliminary data.</text>
</comment>
<evidence type="ECO:0000313" key="4">
    <source>
        <dbReference type="Proteomes" id="UP000060630"/>
    </source>
</evidence>
<dbReference type="EMBL" id="LPHD01000167">
    <property type="protein sequence ID" value="KWA76062.1"/>
    <property type="molecule type" value="Genomic_DNA"/>
</dbReference>
<evidence type="ECO:0000313" key="2">
    <source>
        <dbReference type="EMBL" id="KWA76062.1"/>
    </source>
</evidence>
<dbReference type="EMBL" id="LPHD01000106">
    <property type="protein sequence ID" value="KWA80343.1"/>
    <property type="molecule type" value="Genomic_DNA"/>
</dbReference>
<dbReference type="AlphaFoldDB" id="A0A106Q5X2"/>
<name>A0A106Q5X2_9BURK</name>